<dbReference type="eggNOG" id="ENOG5032ZUM">
    <property type="taxonomic scope" value="Bacteria"/>
</dbReference>
<keyword evidence="1" id="KW-0472">Membrane</keyword>
<proteinExistence type="predicted"/>
<dbReference type="OrthoDB" id="279522at2"/>
<feature type="transmembrane region" description="Helical" evidence="1">
    <location>
        <begin position="73"/>
        <end position="96"/>
    </location>
</feature>
<dbReference type="EMBL" id="CP000157">
    <property type="protein sequence ID" value="ABC64100.1"/>
    <property type="molecule type" value="Genomic_DNA"/>
</dbReference>
<feature type="transmembrane region" description="Helical" evidence="1">
    <location>
        <begin position="46"/>
        <end position="64"/>
    </location>
</feature>
<keyword evidence="3" id="KW-1185">Reference proteome</keyword>
<keyword evidence="1" id="KW-0812">Transmembrane</keyword>
<organism evidence="2 3">
    <name type="scientific">Erythrobacter litoralis (strain HTCC2594)</name>
    <dbReference type="NCBI Taxonomy" id="314225"/>
    <lineage>
        <taxon>Bacteria</taxon>
        <taxon>Pseudomonadati</taxon>
        <taxon>Pseudomonadota</taxon>
        <taxon>Alphaproteobacteria</taxon>
        <taxon>Sphingomonadales</taxon>
        <taxon>Erythrobacteraceae</taxon>
        <taxon>Erythrobacter/Porphyrobacter group</taxon>
        <taxon>Erythrobacter</taxon>
    </lineage>
</organism>
<dbReference type="STRING" id="314225.ELI_10040"/>
<protein>
    <recommendedName>
        <fullName evidence="4">DUF2834 domain-containing protein</fullName>
    </recommendedName>
</protein>
<gene>
    <name evidence="2" type="ordered locus">ELI_10040</name>
</gene>
<dbReference type="RefSeq" id="WP_011414927.1">
    <property type="nucleotide sequence ID" value="NC_007722.1"/>
</dbReference>
<reference evidence="3" key="1">
    <citation type="journal article" date="2009" name="J. Bacteriol.">
        <title>Complete genome sequence of Erythrobacter litoralis HTCC2594.</title>
        <authorList>
            <person name="Oh H.M."/>
            <person name="Giovannoni S.J."/>
            <person name="Ferriera S."/>
            <person name="Johnson J."/>
            <person name="Cho J.C."/>
        </authorList>
    </citation>
    <scope>NUCLEOTIDE SEQUENCE [LARGE SCALE GENOMIC DNA]</scope>
    <source>
        <strain evidence="3">HTCC2594</strain>
    </source>
</reference>
<keyword evidence="1" id="KW-1133">Transmembrane helix</keyword>
<evidence type="ECO:0008006" key="4">
    <source>
        <dbReference type="Google" id="ProtNLM"/>
    </source>
</evidence>
<dbReference type="KEGG" id="eli:ELI_10040"/>
<dbReference type="Proteomes" id="UP000008808">
    <property type="component" value="Chromosome"/>
</dbReference>
<evidence type="ECO:0000313" key="2">
    <source>
        <dbReference type="EMBL" id="ABC64100.1"/>
    </source>
</evidence>
<evidence type="ECO:0000313" key="3">
    <source>
        <dbReference type="Proteomes" id="UP000008808"/>
    </source>
</evidence>
<dbReference type="HOGENOM" id="CLU_141643_0_0_5"/>
<dbReference type="AlphaFoldDB" id="Q2N891"/>
<accession>Q2N891</accession>
<name>Q2N891_ERYLH</name>
<evidence type="ECO:0000256" key="1">
    <source>
        <dbReference type="SAM" id="Phobius"/>
    </source>
</evidence>
<sequence length="117" mass="12840">MKGYSVLLVLLWLALAAYTAVTVANHGLGLLPIFFGDIATMAWPGQFNFDFLLFLVLSASWTAWRNRFRASGLLLAVIAFFGGAGFLFPYLTYLIWKHDGNAAAIMLGVDYPGKDTS</sequence>